<proteinExistence type="predicted"/>
<comment type="caution">
    <text evidence="1">The sequence shown here is derived from an EMBL/GenBank/DDBJ whole genome shotgun (WGS) entry which is preliminary data.</text>
</comment>
<organism evidence="1 2">
    <name type="scientific">Purpureocillium lilacinum</name>
    <name type="common">Paecilomyces lilacinus</name>
    <dbReference type="NCBI Taxonomy" id="33203"/>
    <lineage>
        <taxon>Eukaryota</taxon>
        <taxon>Fungi</taxon>
        <taxon>Dikarya</taxon>
        <taxon>Ascomycota</taxon>
        <taxon>Pezizomycotina</taxon>
        <taxon>Sordariomycetes</taxon>
        <taxon>Hypocreomycetidae</taxon>
        <taxon>Hypocreales</taxon>
        <taxon>Ophiocordycipitaceae</taxon>
        <taxon>Purpureocillium</taxon>
    </lineage>
</organism>
<dbReference type="Proteomes" id="UP001638806">
    <property type="component" value="Unassembled WGS sequence"/>
</dbReference>
<evidence type="ECO:0000313" key="1">
    <source>
        <dbReference type="EMBL" id="KAL3962241.1"/>
    </source>
</evidence>
<reference evidence="1" key="1">
    <citation type="submission" date="2024-12" db="EMBL/GenBank/DDBJ databases">
        <title>Comparative genomics and development of molecular markers within Purpureocillium lilacinum and among Purpureocillium species.</title>
        <authorList>
            <person name="Yeh Z.-Y."/>
            <person name="Ni N.-T."/>
            <person name="Lo P.-H."/>
            <person name="Mushyakhwo K."/>
            <person name="Lin C.-F."/>
            <person name="Nai Y.-S."/>
        </authorList>
    </citation>
    <scope>NUCLEOTIDE SEQUENCE</scope>
    <source>
        <strain evidence="1">NCHU-NPUST-175</strain>
    </source>
</reference>
<gene>
    <name evidence="1" type="ORF">ACCO45_003764</name>
</gene>
<keyword evidence="2" id="KW-1185">Reference proteome</keyword>
<sequence length="83" mass="9600">MENARQAALEWTKSVPRQGRCDVRTQRCTIRTWYAWAGQGSYYLKSQQKSLECDPDSQRWSAEKTICDYVHVIAELDSPGCIQ</sequence>
<protein>
    <submittedName>
        <fullName evidence="1">Uncharacterized protein</fullName>
    </submittedName>
</protein>
<name>A0ACC4E143_PURLI</name>
<dbReference type="EMBL" id="JBGNUJ010000003">
    <property type="protein sequence ID" value="KAL3962241.1"/>
    <property type="molecule type" value="Genomic_DNA"/>
</dbReference>
<evidence type="ECO:0000313" key="2">
    <source>
        <dbReference type="Proteomes" id="UP001638806"/>
    </source>
</evidence>
<accession>A0ACC4E143</accession>